<evidence type="ECO:0000256" key="1">
    <source>
        <dbReference type="SAM" id="SignalP"/>
    </source>
</evidence>
<proteinExistence type="predicted"/>
<dbReference type="AlphaFoldDB" id="A0A484B1B4"/>
<feature type="chain" id="PRO_5019733146" description="Protein quiver" evidence="1">
    <location>
        <begin position="16"/>
        <end position="140"/>
    </location>
</feature>
<comment type="caution">
    <text evidence="2">The sequence shown here is derived from an EMBL/GenBank/DDBJ whole genome shotgun (WGS) entry which is preliminary data.</text>
</comment>
<dbReference type="OrthoDB" id="7854956at2759"/>
<organism evidence="2 3">
    <name type="scientific">Drosophila navojoa</name>
    <name type="common">Fruit fly</name>
    <dbReference type="NCBI Taxonomy" id="7232"/>
    <lineage>
        <taxon>Eukaryota</taxon>
        <taxon>Metazoa</taxon>
        <taxon>Ecdysozoa</taxon>
        <taxon>Arthropoda</taxon>
        <taxon>Hexapoda</taxon>
        <taxon>Insecta</taxon>
        <taxon>Pterygota</taxon>
        <taxon>Neoptera</taxon>
        <taxon>Endopterygota</taxon>
        <taxon>Diptera</taxon>
        <taxon>Brachycera</taxon>
        <taxon>Muscomorpha</taxon>
        <taxon>Ephydroidea</taxon>
        <taxon>Drosophilidae</taxon>
        <taxon>Drosophila</taxon>
    </lineage>
</organism>
<gene>
    <name evidence="2" type="ORF">AWZ03_011957</name>
</gene>
<accession>A0A484B1B4</accession>
<dbReference type="OMA" id="WKKVIFA"/>
<sequence>MLATVSLQIVSGLTCYSCTSPSSCVNPSTQVCSDRTADETTAWLNTIHKFVPVVESSGSFLCMNLTYYFESNNSKIHEYLGCYHPDIPVCILPLNASISDTWKKGCQSCNKDKCNRNPAGTFSKSFYTITVALIIAKLAF</sequence>
<keyword evidence="1" id="KW-0732">Signal</keyword>
<dbReference type="EMBL" id="LSRL02000325">
    <property type="protein sequence ID" value="TDG41631.1"/>
    <property type="molecule type" value="Genomic_DNA"/>
</dbReference>
<dbReference type="Proteomes" id="UP000295192">
    <property type="component" value="Unassembled WGS sequence"/>
</dbReference>
<evidence type="ECO:0008006" key="4">
    <source>
        <dbReference type="Google" id="ProtNLM"/>
    </source>
</evidence>
<evidence type="ECO:0000313" key="2">
    <source>
        <dbReference type="EMBL" id="TDG41631.1"/>
    </source>
</evidence>
<name>A0A484B1B4_DRONA</name>
<protein>
    <recommendedName>
        <fullName evidence="4">Protein quiver</fullName>
    </recommendedName>
</protein>
<reference evidence="2 3" key="1">
    <citation type="journal article" date="2019" name="J. Hered.">
        <title>An Improved Genome Assembly for Drosophila navojoa, the Basal Species in the mojavensis Cluster.</title>
        <authorList>
            <person name="Vanderlinde T."/>
            <person name="Dupim E.G."/>
            <person name="Nazario-Yepiz N.O."/>
            <person name="Carvalho A.B."/>
        </authorList>
    </citation>
    <scope>NUCLEOTIDE SEQUENCE [LARGE SCALE GENOMIC DNA]</scope>
    <source>
        <strain evidence="2">Navoj_Jal97</strain>
        <tissue evidence="2">Whole organism</tissue>
    </source>
</reference>
<keyword evidence="3" id="KW-1185">Reference proteome</keyword>
<feature type="signal peptide" evidence="1">
    <location>
        <begin position="1"/>
        <end position="15"/>
    </location>
</feature>
<evidence type="ECO:0000313" key="3">
    <source>
        <dbReference type="Proteomes" id="UP000295192"/>
    </source>
</evidence>